<evidence type="ECO:0000313" key="6">
    <source>
        <dbReference type="Proteomes" id="UP000245765"/>
    </source>
</evidence>
<dbReference type="AlphaFoldDB" id="A0A317FJC7"/>
<dbReference type="InterPro" id="IPR028992">
    <property type="entry name" value="Hedgehog/Intein_dom"/>
</dbReference>
<dbReference type="EMBL" id="QGNA01000001">
    <property type="protein sequence ID" value="PWS39174.1"/>
    <property type="molecule type" value="Genomic_DNA"/>
</dbReference>
<evidence type="ECO:0000256" key="3">
    <source>
        <dbReference type="SAM" id="MobiDB-lite"/>
    </source>
</evidence>
<evidence type="ECO:0000256" key="2">
    <source>
        <dbReference type="ARBA" id="ARBA00022525"/>
    </source>
</evidence>
<feature type="compositionally biased region" description="Low complexity" evidence="3">
    <location>
        <begin position="22"/>
        <end position="36"/>
    </location>
</feature>
<proteinExistence type="predicted"/>
<dbReference type="InterPro" id="IPR001343">
    <property type="entry name" value="Hemolysn_Ca-bd"/>
</dbReference>
<feature type="compositionally biased region" description="Polar residues" evidence="3">
    <location>
        <begin position="1"/>
        <end position="12"/>
    </location>
</feature>
<gene>
    <name evidence="5" type="ORF">DFH01_08030</name>
</gene>
<feature type="compositionally biased region" description="Polar residues" evidence="3">
    <location>
        <begin position="434"/>
        <end position="444"/>
    </location>
</feature>
<dbReference type="InterPro" id="IPR050557">
    <property type="entry name" value="RTX_toxin/Mannuronan_C5-epim"/>
</dbReference>
<keyword evidence="6" id="KW-1185">Reference proteome</keyword>
<dbReference type="OrthoDB" id="7239458at2"/>
<dbReference type="SUPFAM" id="SSF51294">
    <property type="entry name" value="Hedgehog/intein (Hint) domain"/>
    <property type="match status" value="1"/>
</dbReference>
<name>A0A317FJC7_9PROT</name>
<dbReference type="RefSeq" id="WP_109869795.1">
    <property type="nucleotide sequence ID" value="NZ_QGNA01000001.1"/>
</dbReference>
<dbReference type="InterPro" id="IPR011049">
    <property type="entry name" value="Serralysin-like_metalloprot_C"/>
</dbReference>
<dbReference type="PROSITE" id="PS00330">
    <property type="entry name" value="HEMOLYSIN_CALCIUM"/>
    <property type="match status" value="5"/>
</dbReference>
<dbReference type="Pfam" id="PF00353">
    <property type="entry name" value="HemolysinCabind"/>
    <property type="match status" value="11"/>
</dbReference>
<dbReference type="GO" id="GO:0005576">
    <property type="term" value="C:extracellular region"/>
    <property type="evidence" value="ECO:0007669"/>
    <property type="project" value="UniProtKB-SubCell"/>
</dbReference>
<dbReference type="PRINTS" id="PR00313">
    <property type="entry name" value="CABNDNGRPT"/>
</dbReference>
<organism evidence="5 6">
    <name type="scientific">Falsiroseomonas bella</name>
    <dbReference type="NCBI Taxonomy" id="2184016"/>
    <lineage>
        <taxon>Bacteria</taxon>
        <taxon>Pseudomonadati</taxon>
        <taxon>Pseudomonadota</taxon>
        <taxon>Alphaproteobacteria</taxon>
        <taxon>Acetobacterales</taxon>
        <taxon>Roseomonadaceae</taxon>
        <taxon>Falsiroseomonas</taxon>
    </lineage>
</organism>
<dbReference type="Gene3D" id="2.150.10.10">
    <property type="entry name" value="Serralysin-like metalloprotease, C-terminal"/>
    <property type="match status" value="5"/>
</dbReference>
<reference evidence="6" key="1">
    <citation type="submission" date="2018-05" db="EMBL/GenBank/DDBJ databases">
        <authorList>
            <person name="Du Z."/>
            <person name="Wang X."/>
        </authorList>
    </citation>
    <scope>NUCLEOTIDE SEQUENCE [LARGE SCALE GENOMIC DNA]</scope>
    <source>
        <strain evidence="6">CQN31</strain>
    </source>
</reference>
<evidence type="ECO:0000259" key="4">
    <source>
        <dbReference type="Pfam" id="PF13403"/>
    </source>
</evidence>
<feature type="compositionally biased region" description="Gly residues" evidence="3">
    <location>
        <begin position="447"/>
        <end position="462"/>
    </location>
</feature>
<dbReference type="Proteomes" id="UP000245765">
    <property type="component" value="Unassembled WGS sequence"/>
</dbReference>
<dbReference type="InterPro" id="IPR018511">
    <property type="entry name" value="Hemolysin-typ_Ca-bd_CS"/>
</dbReference>
<sequence>MASFTGTNSPNETVGGAGAETLLGAPGAATNPGANTIEDADTLSGAGGNDVIFGGAGADSLFGNEGNDTISGGNEGDTISGGTGADSLEGGDGRDVLNYRGDFSGVSVNLALGTASGGEAEGDVISGFEVVYGGSGSDTLIGDGGANTLDGGAGNDSLDGGGGLDLLSYVGDSAGVSVNLVSNTASGGQAQGDSIFGFEALLGGSGNDTLFGDANDNTIEGASGGDSMDGGGGLDLLSYQSDTTGVSVNLATGAASGGHAANDSFTGFEALLGGRGDDTLIGDSNANTLEGGRGHDSLSGGVGADSLVGGSGNDTYLVGSDTLDLLLENPGEGTDQVTAAFDWTLGANFENLVLDAGAGTISGTGNALDNVIAGNGAANSLAGLGGADSLSGGADNDTLFGGSGADTATGGADGNDTLLGDGGDDQLFGEGNEDSLSGSLGNDTLQGGSGGDTLDGGGNDDLLIGGAGGDSLSGGVGGADTVDYSGSPDAIQFNFSFLGTGGDAAGDTVQGTNIEVLRGSNFDDRIALPGADSLGTIYGGGGNDSLTNASGTSQARLLDGEGGDDVLNGDGGSDTLIGGAGSDIAAGGGGNDLFRVGGDEGADSINGGSGNDTLDLVGWGGPTDYAALSANVYGNWTVSGTDNNWVFTDGDQTISTTNLESVLCFAAGTDILTAQGEVPVEALRAGDLVATVSGRGAPLQPVLWIGRRRIVLAGHPAAAALAPVRIRAGALGEATPARDLLVSPDHCLFLDGVLVPARLLVNGTSIVAERGLTEVTYFHVEVEGHAVLLANGAAAESWLDAGNRAWFANAPAALLRVDALPEAYARAGAAPCAPVLHGGPRLGAIRDAIALRATQAEPLRRARA</sequence>
<feature type="domain" description="Hedgehog/Intein (Hint)" evidence="4">
    <location>
        <begin position="664"/>
        <end position="800"/>
    </location>
</feature>
<feature type="region of interest" description="Disordered" evidence="3">
    <location>
        <begin position="404"/>
        <end position="462"/>
    </location>
</feature>
<comment type="subcellular location">
    <subcellularLocation>
        <location evidence="1">Secreted</location>
    </subcellularLocation>
</comment>
<feature type="compositionally biased region" description="Gly residues" evidence="3">
    <location>
        <begin position="73"/>
        <end position="84"/>
    </location>
</feature>
<evidence type="ECO:0000256" key="1">
    <source>
        <dbReference type="ARBA" id="ARBA00004613"/>
    </source>
</evidence>
<feature type="region of interest" description="Disordered" evidence="3">
    <location>
        <begin position="64"/>
        <end position="91"/>
    </location>
</feature>
<feature type="compositionally biased region" description="Low complexity" evidence="3">
    <location>
        <begin position="405"/>
        <end position="430"/>
    </location>
</feature>
<dbReference type="PANTHER" id="PTHR38340">
    <property type="entry name" value="S-LAYER PROTEIN"/>
    <property type="match status" value="1"/>
</dbReference>
<evidence type="ECO:0000313" key="5">
    <source>
        <dbReference type="EMBL" id="PWS39174.1"/>
    </source>
</evidence>
<dbReference type="PANTHER" id="PTHR38340:SF1">
    <property type="entry name" value="S-LAYER PROTEIN"/>
    <property type="match status" value="1"/>
</dbReference>
<keyword evidence="2" id="KW-0964">Secreted</keyword>
<protein>
    <recommendedName>
        <fullName evidence="4">Hedgehog/Intein (Hint) domain-containing protein</fullName>
    </recommendedName>
</protein>
<dbReference type="InterPro" id="IPR036844">
    <property type="entry name" value="Hint_dom_sf"/>
</dbReference>
<feature type="region of interest" description="Disordered" evidence="3">
    <location>
        <begin position="1"/>
        <end position="42"/>
    </location>
</feature>
<comment type="caution">
    <text evidence="5">The sequence shown here is derived from an EMBL/GenBank/DDBJ whole genome shotgun (WGS) entry which is preliminary data.</text>
</comment>
<accession>A0A317FJC7</accession>
<dbReference type="Pfam" id="PF13403">
    <property type="entry name" value="Hint_2"/>
    <property type="match status" value="1"/>
</dbReference>
<dbReference type="GO" id="GO:0005509">
    <property type="term" value="F:calcium ion binding"/>
    <property type="evidence" value="ECO:0007669"/>
    <property type="project" value="InterPro"/>
</dbReference>
<dbReference type="SUPFAM" id="SSF51120">
    <property type="entry name" value="beta-Roll"/>
    <property type="match status" value="5"/>
</dbReference>